<evidence type="ECO:0000313" key="3">
    <source>
        <dbReference type="Proteomes" id="UP000000561"/>
    </source>
</evidence>
<dbReference type="Proteomes" id="UP000000561">
    <property type="component" value="Chromosome 9"/>
</dbReference>
<dbReference type="AlphaFoldDB" id="A0A0D1C405"/>
<evidence type="ECO:0000313" key="2">
    <source>
        <dbReference type="EMBL" id="KIS68432.1"/>
    </source>
</evidence>
<dbReference type="VEuPathDB" id="FungiDB:UMAG_03521"/>
<feature type="compositionally biased region" description="Acidic residues" evidence="1">
    <location>
        <begin position="1"/>
        <end position="12"/>
    </location>
</feature>
<sequence length="633" mass="65340">MDAFDGESDLSEVEAPPTPGPVATPRVASPEPTEQAESAADDPWPPRTTLRRASRRISGAETVAFEAPAAIKQAPGSTSTKAESSATTSTPARRASTRDRKPSAKLRSQSPAADTKSSPQAATTTAAAAAASSSNTAETPRSKVKVNLSRKSKPSADGATIGDSGSSRGATPQPGSATKVTLKIGTRRNKKADDVRDLVDEDVADREGNKSEPAHKDDVKSKDDFVPDRGVGDDTKSASATGKRDRSTRDKAQGRRRAVIADDEAGDMDETGEVSMAPQKKRAKLTQSGYKGETKSKAQQYGRSSKSGKNTVDYSEDSDEDEEMVDAASDEEELLDAAGLDSDDSFDEEDAGPTRGSKAARKSTSSAADGRKKVGGRASAVSNARTNKVGRAALGSTASSSSASGGSKGMSAEARMRASIDAAVNKSIKPMTGAASASSTKLNPQASAFRPGSVSTLKSGAACTGAGRSVATSSGAKRTASTGGKPAFGKSMSGWDQLFGGISGLSSSSTSTPTKSTLAKPGVGASGSKSSTSASASASATGIRPDPRLESASPAEVQQIREAARQEHLNTDECFDLLAHADIMLAFERSIYLQDRKLSARLRPHNFNAGSILVSQKHKQQQKLAGGSMMVAK</sequence>
<feature type="compositionally biased region" description="Acidic residues" evidence="1">
    <location>
        <begin position="314"/>
        <end position="351"/>
    </location>
</feature>
<feature type="compositionally biased region" description="Polar residues" evidence="1">
    <location>
        <begin position="435"/>
        <end position="446"/>
    </location>
</feature>
<dbReference type="OMA" id="QQKKPMF"/>
<feature type="compositionally biased region" description="Low complexity" evidence="1">
    <location>
        <begin position="526"/>
        <end position="542"/>
    </location>
</feature>
<name>A0A0D1C405_MYCMD</name>
<reference evidence="2 3" key="1">
    <citation type="journal article" date="2006" name="Nature">
        <title>Insights from the genome of the biotrophic fungal plant pathogen Ustilago maydis.</title>
        <authorList>
            <person name="Kamper J."/>
            <person name="Kahmann R."/>
            <person name="Bolker M."/>
            <person name="Ma L.J."/>
            <person name="Brefort T."/>
            <person name="Saville B.J."/>
            <person name="Banuett F."/>
            <person name="Kronstad J.W."/>
            <person name="Gold S.E."/>
            <person name="Muller O."/>
            <person name="Perlin M.H."/>
            <person name="Wosten H.A."/>
            <person name="de Vries R."/>
            <person name="Ruiz-Herrera J."/>
            <person name="Reynaga-Pena C.G."/>
            <person name="Snetselaar K."/>
            <person name="McCann M."/>
            <person name="Perez-Martin J."/>
            <person name="Feldbrugge M."/>
            <person name="Basse C.W."/>
            <person name="Steinberg G."/>
            <person name="Ibeas J.I."/>
            <person name="Holloman W."/>
            <person name="Guzman P."/>
            <person name="Farman M."/>
            <person name="Stajich J.E."/>
            <person name="Sentandreu R."/>
            <person name="Gonzalez-Prieto J.M."/>
            <person name="Kennell J.C."/>
            <person name="Molina L."/>
            <person name="Schirawski J."/>
            <person name="Mendoza-Mendoza A."/>
            <person name="Greilinger D."/>
            <person name="Munch K."/>
            <person name="Rossel N."/>
            <person name="Scherer M."/>
            <person name="Vranes M."/>
            <person name="Ladendorf O."/>
            <person name="Vincon V."/>
            <person name="Fuchs U."/>
            <person name="Sandrock B."/>
            <person name="Meng S."/>
            <person name="Ho E.C."/>
            <person name="Cahill M.J."/>
            <person name="Boyce K.J."/>
            <person name="Klose J."/>
            <person name="Klosterman S.J."/>
            <person name="Deelstra H.J."/>
            <person name="Ortiz-Castellanos L."/>
            <person name="Li W."/>
            <person name="Sanchez-Alonso P."/>
            <person name="Schreier P.H."/>
            <person name="Hauser-Hahn I."/>
            <person name="Vaupel M."/>
            <person name="Koopmann E."/>
            <person name="Friedrich G."/>
            <person name="Voss H."/>
            <person name="Schluter T."/>
            <person name="Margolis J."/>
            <person name="Platt D."/>
            <person name="Swimmer C."/>
            <person name="Gnirke A."/>
            <person name="Chen F."/>
            <person name="Vysotskaia V."/>
            <person name="Mannhaupt G."/>
            <person name="Guldener U."/>
            <person name="Munsterkotter M."/>
            <person name="Haase D."/>
            <person name="Oesterheld M."/>
            <person name="Mewes H.W."/>
            <person name="Mauceli E.W."/>
            <person name="DeCaprio D."/>
            <person name="Wade C.M."/>
            <person name="Butler J."/>
            <person name="Young S."/>
            <person name="Jaffe D.B."/>
            <person name="Calvo S."/>
            <person name="Nusbaum C."/>
            <person name="Galagan J."/>
            <person name="Birren B.W."/>
        </authorList>
    </citation>
    <scope>NUCLEOTIDE SEQUENCE [LARGE SCALE GENOMIC DNA]</scope>
    <source>
        <strain evidence="3">DSM 14603 / FGSC 9021 / UM521</strain>
    </source>
</reference>
<feature type="region of interest" description="Disordered" evidence="1">
    <location>
        <begin position="1"/>
        <end position="415"/>
    </location>
</feature>
<dbReference type="STRING" id="237631.A0A0D1C405"/>
<feature type="compositionally biased region" description="Basic residues" evidence="1">
    <location>
        <begin position="142"/>
        <end position="153"/>
    </location>
</feature>
<organism evidence="2 3">
    <name type="scientific">Mycosarcoma maydis</name>
    <name type="common">Corn smut fungus</name>
    <name type="synonym">Ustilago maydis</name>
    <dbReference type="NCBI Taxonomy" id="5270"/>
    <lineage>
        <taxon>Eukaryota</taxon>
        <taxon>Fungi</taxon>
        <taxon>Dikarya</taxon>
        <taxon>Basidiomycota</taxon>
        <taxon>Ustilaginomycotina</taxon>
        <taxon>Ustilaginomycetes</taxon>
        <taxon>Ustilaginales</taxon>
        <taxon>Ustilaginaceae</taxon>
        <taxon>Mycosarcoma</taxon>
    </lineage>
</organism>
<keyword evidence="3" id="KW-1185">Reference proteome</keyword>
<dbReference type="KEGG" id="uma:UMAG_03521"/>
<feature type="region of interest" description="Disordered" evidence="1">
    <location>
        <begin position="431"/>
        <end position="488"/>
    </location>
</feature>
<dbReference type="InParanoid" id="A0A0D1C405"/>
<dbReference type="GeneID" id="23563948"/>
<dbReference type="eggNOG" id="ENOG502RDTT">
    <property type="taxonomic scope" value="Eukaryota"/>
</dbReference>
<protein>
    <submittedName>
        <fullName evidence="2">Uncharacterized protein</fullName>
    </submittedName>
</protein>
<dbReference type="RefSeq" id="XP_011389961.1">
    <property type="nucleotide sequence ID" value="XM_011391659.1"/>
</dbReference>
<dbReference type="OrthoDB" id="2556338at2759"/>
<proteinExistence type="predicted"/>
<feature type="compositionally biased region" description="Low complexity" evidence="1">
    <location>
        <begin position="77"/>
        <end position="94"/>
    </location>
</feature>
<feature type="compositionally biased region" description="Polar residues" evidence="1">
    <location>
        <begin position="470"/>
        <end position="482"/>
    </location>
</feature>
<feature type="compositionally biased region" description="Low complexity" evidence="1">
    <location>
        <begin position="506"/>
        <end position="517"/>
    </location>
</feature>
<feature type="compositionally biased region" description="Basic and acidic residues" evidence="1">
    <location>
        <begin position="205"/>
        <end position="253"/>
    </location>
</feature>
<feature type="region of interest" description="Disordered" evidence="1">
    <location>
        <begin position="506"/>
        <end position="554"/>
    </location>
</feature>
<feature type="compositionally biased region" description="Acidic residues" evidence="1">
    <location>
        <begin position="261"/>
        <end position="272"/>
    </location>
</feature>
<feature type="compositionally biased region" description="Polar residues" evidence="1">
    <location>
        <begin position="297"/>
        <end position="310"/>
    </location>
</feature>
<accession>A0A0D1C405</accession>
<dbReference type="EMBL" id="CM003148">
    <property type="protein sequence ID" value="KIS68432.1"/>
    <property type="molecule type" value="Genomic_DNA"/>
</dbReference>
<feature type="compositionally biased region" description="Low complexity" evidence="1">
    <location>
        <begin position="115"/>
        <end position="137"/>
    </location>
</feature>
<feature type="compositionally biased region" description="Polar residues" evidence="1">
    <location>
        <begin position="163"/>
        <end position="179"/>
    </location>
</feature>
<feature type="compositionally biased region" description="Low complexity" evidence="1">
    <location>
        <begin position="390"/>
        <end position="413"/>
    </location>
</feature>
<gene>
    <name evidence="2" type="ORF">UMAG_03521</name>
</gene>
<evidence type="ECO:0000256" key="1">
    <source>
        <dbReference type="SAM" id="MobiDB-lite"/>
    </source>
</evidence>